<dbReference type="GO" id="GO:0005813">
    <property type="term" value="C:centrosome"/>
    <property type="evidence" value="ECO:0007669"/>
    <property type="project" value="UniProtKB-SubCell"/>
</dbReference>
<keyword evidence="3 6" id="KW-0175">Coiled coil</keyword>
<evidence type="ECO:0000313" key="9">
    <source>
        <dbReference type="EMBL" id="CAI2360111.1"/>
    </source>
</evidence>
<evidence type="ECO:0000256" key="4">
    <source>
        <dbReference type="ARBA" id="ARBA00023212"/>
    </source>
</evidence>
<evidence type="ECO:0000256" key="6">
    <source>
        <dbReference type="SAM" id="Coils"/>
    </source>
</evidence>
<gene>
    <name evidence="9" type="ORF">ECRASSUSDP1_LOCUS1409</name>
</gene>
<dbReference type="InterPro" id="IPR032396">
    <property type="entry name" value="SAS-6_N"/>
</dbReference>
<evidence type="ECO:0000256" key="3">
    <source>
        <dbReference type="ARBA" id="ARBA00023054"/>
    </source>
</evidence>
<keyword evidence="10" id="KW-1185">Reference proteome</keyword>
<evidence type="ECO:0000256" key="2">
    <source>
        <dbReference type="ARBA" id="ARBA00022490"/>
    </source>
</evidence>
<sequence length="655" mass="76789">MFLYFKNEDKVKFSATKYDKDEKKVNLSVDIETVNTDREREHIIHLSSEEDPLFYYTCTIPQNQYSSIRKENDLLVDFDGFPGEFRKIMKRCTLDGGFECVLEMELIQNREKQEDQEEEKFCELEKDPKFPHVDQPDGMRRFIPKVAKLVISQRNEFRKLLHFQAKFYEVDDYTVKQMLLKNIQHLNEELETCKAFPEECKTLRDEKDSIISKIDVMEAEFSEKTNELKELLETKETSLKESSFHIEKLQDKISSFEKILTEERSETKGKLKDYDKKLKQMDTLREEMSEMDKALSVSKVEKKYVQKELSQLEDLKSKLEAKLEKEKEFNSSALAKATSLNQELEKQNLLLKERLEKANGQVEEMEEKVHAVTLENSKILEEKENLNSKIEKLEEENKNTMQQFFDIKKQLDIANGDIRGLRVEARKLDQEKLGLKNTLEDEIETKANMEREIVDMRTRCEELERFKSMSQGFRPYESGRVGFEEGIRGDSFERDFGSERFRKSQRNIHFRGPPPPPPINSSFVPQIRNLDLIRLQDSGSDTMTSVRMKLAPKLNSNIKPYERISKVEERDHHKNLSVSSLPSFGKAKEQSDQDNKKEVEPTDSEVDDSDDGVIDTPPIETSEQELNPRPIRNKENTSPDENERESQWEEPQCVC</sequence>
<feature type="compositionally biased region" description="Basic and acidic residues" evidence="7">
    <location>
        <begin position="586"/>
        <end position="600"/>
    </location>
</feature>
<reference evidence="9" key="1">
    <citation type="submission" date="2023-07" db="EMBL/GenBank/DDBJ databases">
        <authorList>
            <consortium name="AG Swart"/>
            <person name="Singh M."/>
            <person name="Singh A."/>
            <person name="Seah K."/>
            <person name="Emmerich C."/>
        </authorList>
    </citation>
    <scope>NUCLEOTIDE SEQUENCE</scope>
    <source>
        <strain evidence="9">DP1</strain>
    </source>
</reference>
<feature type="domain" description="Spindle assembly abnormal protein 6 N-terminal" evidence="8">
    <location>
        <begin position="21"/>
        <end position="167"/>
    </location>
</feature>
<evidence type="ECO:0000256" key="1">
    <source>
        <dbReference type="ARBA" id="ARBA00004300"/>
    </source>
</evidence>
<feature type="coiled-coil region" evidence="6">
    <location>
        <begin position="200"/>
        <end position="466"/>
    </location>
</feature>
<evidence type="ECO:0000256" key="5">
    <source>
        <dbReference type="ARBA" id="ARBA00023306"/>
    </source>
</evidence>
<dbReference type="Pfam" id="PF16531">
    <property type="entry name" value="SAS-6_N"/>
    <property type="match status" value="1"/>
</dbReference>
<comment type="subcellular location">
    <subcellularLocation>
        <location evidence="1">Cytoplasm</location>
        <location evidence="1">Cytoskeleton</location>
        <location evidence="1">Microtubule organizing center</location>
        <location evidence="1">Centrosome</location>
    </subcellularLocation>
</comment>
<organism evidence="9 10">
    <name type="scientific">Euplotes crassus</name>
    <dbReference type="NCBI Taxonomy" id="5936"/>
    <lineage>
        <taxon>Eukaryota</taxon>
        <taxon>Sar</taxon>
        <taxon>Alveolata</taxon>
        <taxon>Ciliophora</taxon>
        <taxon>Intramacronucleata</taxon>
        <taxon>Spirotrichea</taxon>
        <taxon>Hypotrichia</taxon>
        <taxon>Euplotida</taxon>
        <taxon>Euplotidae</taxon>
        <taxon>Moneuplotes</taxon>
    </lineage>
</organism>
<evidence type="ECO:0000313" key="10">
    <source>
        <dbReference type="Proteomes" id="UP001295684"/>
    </source>
</evidence>
<dbReference type="PANTHER" id="PTHR44281">
    <property type="entry name" value="SPINDLE ASSEMBLY ABNORMAL PROTEIN 6 HOMOLOG"/>
    <property type="match status" value="1"/>
</dbReference>
<dbReference type="InterPro" id="IPR038558">
    <property type="entry name" value="SAS-6_N_sf"/>
</dbReference>
<dbReference type="Gene3D" id="2.170.210.20">
    <property type="entry name" value="Spindle assembly abnormal protein 6, N-terminal domain"/>
    <property type="match status" value="1"/>
</dbReference>
<feature type="compositionally biased region" description="Acidic residues" evidence="7">
    <location>
        <begin position="601"/>
        <end position="613"/>
    </location>
</feature>
<dbReference type="PANTHER" id="PTHR44281:SF2">
    <property type="entry name" value="SPINDLE ASSEMBLY ABNORMAL PROTEIN 6 HOMOLOG"/>
    <property type="match status" value="1"/>
</dbReference>
<dbReference type="AlphaFoldDB" id="A0AAD1U151"/>
<proteinExistence type="predicted"/>
<comment type="caution">
    <text evidence="9">The sequence shown here is derived from an EMBL/GenBank/DDBJ whole genome shotgun (WGS) entry which is preliminary data.</text>
</comment>
<keyword evidence="4" id="KW-0206">Cytoskeleton</keyword>
<evidence type="ECO:0000259" key="8">
    <source>
        <dbReference type="Pfam" id="PF16531"/>
    </source>
</evidence>
<keyword evidence="2" id="KW-0963">Cytoplasm</keyword>
<protein>
    <recommendedName>
        <fullName evidence="8">Spindle assembly abnormal protein 6 N-terminal domain-containing protein</fullName>
    </recommendedName>
</protein>
<evidence type="ECO:0000256" key="7">
    <source>
        <dbReference type="SAM" id="MobiDB-lite"/>
    </source>
</evidence>
<dbReference type="EMBL" id="CAMPGE010001331">
    <property type="protein sequence ID" value="CAI2360111.1"/>
    <property type="molecule type" value="Genomic_DNA"/>
</dbReference>
<dbReference type="Proteomes" id="UP001295684">
    <property type="component" value="Unassembled WGS sequence"/>
</dbReference>
<feature type="region of interest" description="Disordered" evidence="7">
    <location>
        <begin position="566"/>
        <end position="655"/>
    </location>
</feature>
<keyword evidence="5" id="KW-0131">Cell cycle</keyword>
<accession>A0AAD1U151</accession>
<name>A0AAD1U151_EUPCR</name>